<dbReference type="PANTHER" id="PTHR43537">
    <property type="entry name" value="TRANSCRIPTIONAL REGULATOR, GNTR FAMILY"/>
    <property type="match status" value="1"/>
</dbReference>
<dbReference type="SMART" id="SM00345">
    <property type="entry name" value="HTH_GNTR"/>
    <property type="match status" value="1"/>
</dbReference>
<protein>
    <submittedName>
        <fullName evidence="5">GntR family transcriptional regulator</fullName>
    </submittedName>
</protein>
<dbReference type="PANTHER" id="PTHR43537:SF5">
    <property type="entry name" value="UXU OPERON TRANSCRIPTIONAL REGULATOR"/>
    <property type="match status" value="1"/>
</dbReference>
<evidence type="ECO:0000313" key="6">
    <source>
        <dbReference type="Proteomes" id="UP000054911"/>
    </source>
</evidence>
<evidence type="ECO:0000256" key="3">
    <source>
        <dbReference type="ARBA" id="ARBA00023163"/>
    </source>
</evidence>
<dbReference type="Proteomes" id="UP000054911">
    <property type="component" value="Unassembled WGS sequence"/>
</dbReference>
<dbReference type="Gene3D" id="1.20.120.530">
    <property type="entry name" value="GntR ligand-binding domain-like"/>
    <property type="match status" value="1"/>
</dbReference>
<dbReference type="Pfam" id="PF00392">
    <property type="entry name" value="GntR"/>
    <property type="match status" value="1"/>
</dbReference>
<dbReference type="EMBL" id="FCOE02000003">
    <property type="protein sequence ID" value="SAK48428.1"/>
    <property type="molecule type" value="Genomic_DNA"/>
</dbReference>
<keyword evidence="6" id="KW-1185">Reference proteome</keyword>
<reference evidence="5" key="1">
    <citation type="submission" date="2016-01" db="EMBL/GenBank/DDBJ databases">
        <authorList>
            <person name="Peeters C."/>
        </authorList>
    </citation>
    <scope>NUCLEOTIDE SEQUENCE [LARGE SCALE GENOMIC DNA]</scope>
    <source>
        <strain evidence="5">LMG 29323</strain>
    </source>
</reference>
<evidence type="ECO:0000313" key="5">
    <source>
        <dbReference type="EMBL" id="SAK48428.1"/>
    </source>
</evidence>
<dbReference type="RefSeq" id="WP_087131041.1">
    <property type="nucleotide sequence ID" value="NZ_FCOE02000003.1"/>
</dbReference>
<evidence type="ECO:0000259" key="4">
    <source>
        <dbReference type="PROSITE" id="PS50949"/>
    </source>
</evidence>
<dbReference type="Gene3D" id="1.10.10.10">
    <property type="entry name" value="Winged helix-like DNA-binding domain superfamily/Winged helix DNA-binding domain"/>
    <property type="match status" value="1"/>
</dbReference>
<dbReference type="PRINTS" id="PR00035">
    <property type="entry name" value="HTHGNTR"/>
</dbReference>
<dbReference type="InterPro" id="IPR008920">
    <property type="entry name" value="TF_FadR/GntR_C"/>
</dbReference>
<dbReference type="SUPFAM" id="SSF48008">
    <property type="entry name" value="GntR ligand-binding domain-like"/>
    <property type="match status" value="1"/>
</dbReference>
<dbReference type="GO" id="GO:0003700">
    <property type="term" value="F:DNA-binding transcription factor activity"/>
    <property type="evidence" value="ECO:0007669"/>
    <property type="project" value="InterPro"/>
</dbReference>
<organism evidence="5 6">
    <name type="scientific">Caballeronia pedi</name>
    <dbReference type="NCBI Taxonomy" id="1777141"/>
    <lineage>
        <taxon>Bacteria</taxon>
        <taxon>Pseudomonadati</taxon>
        <taxon>Pseudomonadota</taxon>
        <taxon>Betaproteobacteria</taxon>
        <taxon>Burkholderiales</taxon>
        <taxon>Burkholderiaceae</taxon>
        <taxon>Caballeronia</taxon>
    </lineage>
</organism>
<proteinExistence type="predicted"/>
<dbReference type="OrthoDB" id="9799812at2"/>
<dbReference type="AlphaFoldDB" id="A0A157ZSD2"/>
<dbReference type="InterPro" id="IPR000524">
    <property type="entry name" value="Tscrpt_reg_HTH_GntR"/>
</dbReference>
<dbReference type="PROSITE" id="PS50949">
    <property type="entry name" value="HTH_GNTR"/>
    <property type="match status" value="1"/>
</dbReference>
<dbReference type="InterPro" id="IPR011711">
    <property type="entry name" value="GntR_C"/>
</dbReference>
<dbReference type="InterPro" id="IPR000485">
    <property type="entry name" value="AsnC-type_HTH_dom"/>
</dbReference>
<dbReference type="InterPro" id="IPR036390">
    <property type="entry name" value="WH_DNA-bd_sf"/>
</dbReference>
<dbReference type="PRINTS" id="PR00033">
    <property type="entry name" value="HTHASNC"/>
</dbReference>
<dbReference type="Pfam" id="PF07729">
    <property type="entry name" value="FCD"/>
    <property type="match status" value="1"/>
</dbReference>
<feature type="domain" description="HTH gntR-type" evidence="4">
    <location>
        <begin position="15"/>
        <end position="82"/>
    </location>
</feature>
<keyword evidence="1" id="KW-0805">Transcription regulation</keyword>
<keyword evidence="2" id="KW-0238">DNA-binding</keyword>
<keyword evidence="3" id="KW-0804">Transcription</keyword>
<dbReference type="CDD" id="cd07377">
    <property type="entry name" value="WHTH_GntR"/>
    <property type="match status" value="1"/>
</dbReference>
<comment type="caution">
    <text evidence="5">The sequence shown here is derived from an EMBL/GenBank/DDBJ whole genome shotgun (WGS) entry which is preliminary data.</text>
</comment>
<dbReference type="InterPro" id="IPR036388">
    <property type="entry name" value="WH-like_DNA-bd_sf"/>
</dbReference>
<sequence length="243" mass="27113">MNDTSIPTWEPVRARTMVDAAVDAIVSGASRGLILPGDRIVEAEIAEKLGVSRVPVREALRMLESQGIVSSVPNKGIRLVPVSRQRVLNLLEARLALEMIAVKRLVELKLHNAPSTLSRLRRRVDEIELMVLRQDYYGLALADVAFHREVAEIGGNDVVANLWAGIARQLTIALGLTTQMTNLTSIVEEHHELLAALEKGNLRELEKTWTHHVNSQNCDVDYEKIIEERREQLRAASRAKGKV</sequence>
<evidence type="ECO:0000256" key="1">
    <source>
        <dbReference type="ARBA" id="ARBA00023015"/>
    </source>
</evidence>
<accession>A0A157ZSD2</accession>
<evidence type="ECO:0000256" key="2">
    <source>
        <dbReference type="ARBA" id="ARBA00023125"/>
    </source>
</evidence>
<gene>
    <name evidence="5" type="ORF">AWB80_01220</name>
</gene>
<dbReference type="SUPFAM" id="SSF46785">
    <property type="entry name" value="Winged helix' DNA-binding domain"/>
    <property type="match status" value="1"/>
</dbReference>
<dbReference type="GO" id="GO:0043565">
    <property type="term" value="F:sequence-specific DNA binding"/>
    <property type="evidence" value="ECO:0007669"/>
    <property type="project" value="InterPro"/>
</dbReference>
<name>A0A157ZSD2_9BURK</name>
<dbReference type="STRING" id="1777141.AWB80_01220"/>
<dbReference type="SMART" id="SM00895">
    <property type="entry name" value="FCD"/>
    <property type="match status" value="1"/>
</dbReference>